<dbReference type="PANTHER" id="PTHR13634">
    <property type="entry name" value="RIBOSOME BIOGENESIS PROTEIN BRIX"/>
    <property type="match status" value="1"/>
</dbReference>
<dbReference type="GO" id="GO:0019843">
    <property type="term" value="F:rRNA binding"/>
    <property type="evidence" value="ECO:0007669"/>
    <property type="project" value="InterPro"/>
</dbReference>
<dbReference type="SUPFAM" id="SSF52954">
    <property type="entry name" value="Class II aaRS ABD-related"/>
    <property type="match status" value="1"/>
</dbReference>
<sequence>MGKKRKRSNSETEAKQANEPESKEMSDYRFSDDLPPRKLKWINKQRVLVFASRGISHRDRHLMLNLRKMMPHSKAESKMDKKDSLLAINELCEMKNCNKCIYFENRKRMDLYLWMSNIERGPSVKFLVENIHTMEEMRLSGNCLKGSRPLLSFDPTFEKVPFYALLKELFVQIFGTPNYHPKSQPFVDHILTFTVLDHRIWFRNYQIVEEDGSLIEIGPRFVLNPIKVFEGSFGGPVIYSNPHYVSPNKFRQMIKQEAKEKYKNRVLSKKGKEERTPKGEAYKDIDTYDDVFETIEPEKAKGVEKDVFQRKKE</sequence>
<feature type="compositionally biased region" description="Basic and acidic residues" evidence="8">
    <location>
        <begin position="8"/>
        <end position="30"/>
    </location>
</feature>
<dbReference type="PANTHER" id="PTHR13634:SF0">
    <property type="entry name" value="RIBOSOME BIOGENESIS PROTEIN BRX1 HOMOLOG"/>
    <property type="match status" value="1"/>
</dbReference>
<keyword evidence="6" id="KW-0539">Nucleus</keyword>
<protein>
    <recommendedName>
        <fullName evidence="4">Ribosome biogenesis protein BRX1 homolog</fullName>
    </recommendedName>
    <alternativeName>
        <fullName evidence="7">Brix domain-containing protein 2 homolog</fullName>
    </alternativeName>
</protein>
<evidence type="ECO:0000256" key="2">
    <source>
        <dbReference type="ARBA" id="ARBA00004604"/>
    </source>
</evidence>
<evidence type="ECO:0000313" key="10">
    <source>
        <dbReference type="EMBL" id="RWS04010.1"/>
    </source>
</evidence>
<dbReference type="STRING" id="1965070.A0A443QLW5"/>
<dbReference type="GO" id="GO:0000027">
    <property type="term" value="P:ribosomal large subunit assembly"/>
    <property type="evidence" value="ECO:0007669"/>
    <property type="project" value="TreeGrafter"/>
</dbReference>
<name>A0A443QLW5_9ACAR</name>
<dbReference type="SMART" id="SM00879">
    <property type="entry name" value="Brix"/>
    <property type="match status" value="1"/>
</dbReference>
<comment type="subcellular location">
    <subcellularLocation>
        <location evidence="2">Nucleus</location>
        <location evidence="2">Nucleolus</location>
    </subcellularLocation>
</comment>
<comment type="caution">
    <text evidence="10">The sequence shown here is derived from an EMBL/GenBank/DDBJ whole genome shotgun (WGS) entry which is preliminary data.</text>
</comment>
<evidence type="ECO:0000256" key="1">
    <source>
        <dbReference type="ARBA" id="ARBA00003439"/>
    </source>
</evidence>
<evidence type="ECO:0000256" key="6">
    <source>
        <dbReference type="ARBA" id="ARBA00023242"/>
    </source>
</evidence>
<dbReference type="InterPro" id="IPR026532">
    <property type="entry name" value="BRX1"/>
</dbReference>
<reference evidence="10 11" key="1">
    <citation type="journal article" date="2018" name="Gigascience">
        <title>Genomes of trombidid mites reveal novel predicted allergens and laterally-transferred genes associated with secondary metabolism.</title>
        <authorList>
            <person name="Dong X."/>
            <person name="Chaisiri K."/>
            <person name="Xia D."/>
            <person name="Armstrong S.D."/>
            <person name="Fang Y."/>
            <person name="Donnelly M.J."/>
            <person name="Kadowaki T."/>
            <person name="McGarry J.W."/>
            <person name="Darby A.C."/>
            <person name="Makepeace B.L."/>
        </authorList>
    </citation>
    <scope>NUCLEOTIDE SEQUENCE [LARGE SCALE GENOMIC DNA]</scope>
    <source>
        <strain evidence="10">UoL-WK</strain>
    </source>
</reference>
<evidence type="ECO:0000256" key="5">
    <source>
        <dbReference type="ARBA" id="ARBA00022517"/>
    </source>
</evidence>
<keyword evidence="5" id="KW-0690">Ribosome biogenesis</keyword>
<evidence type="ECO:0000313" key="11">
    <source>
        <dbReference type="Proteomes" id="UP000285301"/>
    </source>
</evidence>
<dbReference type="Proteomes" id="UP000285301">
    <property type="component" value="Unassembled WGS sequence"/>
</dbReference>
<comment type="similarity">
    <text evidence="3">Belongs to the BRX1 family.</text>
</comment>
<dbReference type="Pfam" id="PF04427">
    <property type="entry name" value="Brix"/>
    <property type="match status" value="1"/>
</dbReference>
<accession>A0A443QLW5</accession>
<feature type="region of interest" description="Disordered" evidence="8">
    <location>
        <begin position="1"/>
        <end position="30"/>
    </location>
</feature>
<dbReference type="GO" id="GO:0006364">
    <property type="term" value="P:rRNA processing"/>
    <property type="evidence" value="ECO:0007669"/>
    <property type="project" value="InterPro"/>
</dbReference>
<organism evidence="10 11">
    <name type="scientific">Dinothrombium tinctorium</name>
    <dbReference type="NCBI Taxonomy" id="1965070"/>
    <lineage>
        <taxon>Eukaryota</taxon>
        <taxon>Metazoa</taxon>
        <taxon>Ecdysozoa</taxon>
        <taxon>Arthropoda</taxon>
        <taxon>Chelicerata</taxon>
        <taxon>Arachnida</taxon>
        <taxon>Acari</taxon>
        <taxon>Acariformes</taxon>
        <taxon>Trombidiformes</taxon>
        <taxon>Prostigmata</taxon>
        <taxon>Anystina</taxon>
        <taxon>Parasitengona</taxon>
        <taxon>Trombidioidea</taxon>
        <taxon>Trombidiidae</taxon>
        <taxon>Dinothrombium</taxon>
    </lineage>
</organism>
<evidence type="ECO:0000256" key="7">
    <source>
        <dbReference type="ARBA" id="ARBA00080845"/>
    </source>
</evidence>
<dbReference type="GO" id="GO:0005730">
    <property type="term" value="C:nucleolus"/>
    <property type="evidence" value="ECO:0007669"/>
    <property type="project" value="UniProtKB-SubCell"/>
</dbReference>
<comment type="function">
    <text evidence="1">Required for biogenesis of the 60S ribosomal subunit.</text>
</comment>
<dbReference type="PROSITE" id="PS50833">
    <property type="entry name" value="BRIX"/>
    <property type="match status" value="1"/>
</dbReference>
<evidence type="ECO:0000256" key="8">
    <source>
        <dbReference type="SAM" id="MobiDB-lite"/>
    </source>
</evidence>
<evidence type="ECO:0000256" key="3">
    <source>
        <dbReference type="ARBA" id="ARBA00006369"/>
    </source>
</evidence>
<keyword evidence="11" id="KW-1185">Reference proteome</keyword>
<proteinExistence type="inferred from homology"/>
<feature type="domain" description="Brix" evidence="9">
    <location>
        <begin position="45"/>
        <end position="234"/>
    </location>
</feature>
<dbReference type="OrthoDB" id="1638493at2759"/>
<dbReference type="EMBL" id="NCKU01005945">
    <property type="protein sequence ID" value="RWS04010.1"/>
    <property type="molecule type" value="Genomic_DNA"/>
</dbReference>
<dbReference type="FunFam" id="3.40.50.10480:FF:000003">
    <property type="entry name" value="Ribosome biogenesis protein BRX1"/>
    <property type="match status" value="1"/>
</dbReference>
<evidence type="ECO:0000259" key="9">
    <source>
        <dbReference type="PROSITE" id="PS50833"/>
    </source>
</evidence>
<dbReference type="InterPro" id="IPR007109">
    <property type="entry name" value="Brix"/>
</dbReference>
<dbReference type="AlphaFoldDB" id="A0A443QLW5"/>
<evidence type="ECO:0000256" key="4">
    <source>
        <dbReference type="ARBA" id="ARBA00020522"/>
    </source>
</evidence>
<gene>
    <name evidence="10" type="ORF">B4U79_09616</name>
</gene>